<reference evidence="1" key="1">
    <citation type="submission" date="2021-01" db="EMBL/GenBank/DDBJ databases">
        <title>Genome sequence of strain Noviherbaspirillum sp. DKR-6.</title>
        <authorList>
            <person name="Chaudhary D.K."/>
        </authorList>
    </citation>
    <scope>NUCLEOTIDE SEQUENCE</scope>
    <source>
        <strain evidence="1">DKR-6</strain>
    </source>
</reference>
<keyword evidence="2" id="KW-1185">Reference proteome</keyword>
<evidence type="ECO:0000313" key="2">
    <source>
        <dbReference type="Proteomes" id="UP000622890"/>
    </source>
</evidence>
<accession>A0A934SVY6</accession>
<dbReference type="RefSeq" id="WP_200593785.1">
    <property type="nucleotide sequence ID" value="NZ_JAEPBG010000007.1"/>
</dbReference>
<dbReference type="EMBL" id="JAEPBG010000007">
    <property type="protein sequence ID" value="MBK4736383.1"/>
    <property type="molecule type" value="Genomic_DNA"/>
</dbReference>
<sequence length="156" mass="16888">MKKKVNAMDVISDFAALANLPNFALDERGMARLQLDGAMLIDFEHDPNQNVLHLYSSIGPAPFAGGETALRLLLEANLFQDRSLGTAFALDSGTGEFMACARLELETLNGQRLVTHVERMAAAVEKIREELDGLSRSSDGFAENRLSVLANGLLPG</sequence>
<protein>
    <submittedName>
        <fullName evidence="1">Type III secretion system chaperone</fullName>
    </submittedName>
</protein>
<dbReference type="SUPFAM" id="SSF69635">
    <property type="entry name" value="Type III secretory system chaperone-like"/>
    <property type="match status" value="1"/>
</dbReference>
<dbReference type="Gene3D" id="3.30.1460.10">
    <property type="match status" value="1"/>
</dbReference>
<proteinExistence type="predicted"/>
<dbReference type="Proteomes" id="UP000622890">
    <property type="component" value="Unassembled WGS sequence"/>
</dbReference>
<comment type="caution">
    <text evidence="1">The sequence shown here is derived from an EMBL/GenBank/DDBJ whole genome shotgun (WGS) entry which is preliminary data.</text>
</comment>
<name>A0A934SVY6_9BURK</name>
<dbReference type="InterPro" id="IPR010261">
    <property type="entry name" value="Tir_chaperone"/>
</dbReference>
<dbReference type="GO" id="GO:0030254">
    <property type="term" value="P:protein secretion by the type III secretion system"/>
    <property type="evidence" value="ECO:0007669"/>
    <property type="project" value="InterPro"/>
</dbReference>
<dbReference type="CDD" id="cd16364">
    <property type="entry name" value="T3SC_I-like"/>
    <property type="match status" value="1"/>
</dbReference>
<gene>
    <name evidence="1" type="ORF">JJB74_17310</name>
</gene>
<dbReference type="Pfam" id="PF05932">
    <property type="entry name" value="CesT"/>
    <property type="match status" value="1"/>
</dbReference>
<organism evidence="1 2">
    <name type="scientific">Noviherbaspirillum pedocola</name>
    <dbReference type="NCBI Taxonomy" id="2801341"/>
    <lineage>
        <taxon>Bacteria</taxon>
        <taxon>Pseudomonadati</taxon>
        <taxon>Pseudomonadota</taxon>
        <taxon>Betaproteobacteria</taxon>
        <taxon>Burkholderiales</taxon>
        <taxon>Oxalobacteraceae</taxon>
        <taxon>Noviherbaspirillum</taxon>
    </lineage>
</organism>
<evidence type="ECO:0000313" key="1">
    <source>
        <dbReference type="EMBL" id="MBK4736383.1"/>
    </source>
</evidence>
<dbReference type="AlphaFoldDB" id="A0A934SVY6"/>